<evidence type="ECO:0000313" key="3">
    <source>
        <dbReference type="EMBL" id="KAH0627239.1"/>
    </source>
</evidence>
<dbReference type="InterPro" id="IPR001102">
    <property type="entry name" value="Transglutaminase_N"/>
</dbReference>
<name>A0ABQ7TBX5_PHRPL</name>
<dbReference type="Gene3D" id="3.90.260.10">
    <property type="entry name" value="Transglutaminase-like"/>
    <property type="match status" value="1"/>
</dbReference>
<reference evidence="3 4" key="1">
    <citation type="journal article" date="2022" name="Gigascience">
        <title>A chromosome-level genome assembly and annotation of the desert horned lizard, Phrynosoma platyrhinos, provides insight into chromosomal rearrangements among reptiles.</title>
        <authorList>
            <person name="Koochekian N."/>
            <person name="Ascanio A."/>
            <person name="Farleigh K."/>
            <person name="Card D.C."/>
            <person name="Schield D.R."/>
            <person name="Castoe T.A."/>
            <person name="Jezkova T."/>
        </authorList>
    </citation>
    <scope>NUCLEOTIDE SEQUENCE [LARGE SCALE GENOMIC DNA]</scope>
    <source>
        <strain evidence="3">NK-2021</strain>
    </source>
</reference>
<dbReference type="SUPFAM" id="SSF54001">
    <property type="entry name" value="Cysteine proteinases"/>
    <property type="match status" value="1"/>
</dbReference>
<sequence length="667" mass="74945">MSQAAGGPLKAVGVDFLRKENACLHHTHAYENSNLIVRRGQEFKLKVTFNRELNDNDKVILQLSVGEQPMQSSGTFLCLNTRCRQNDQPWHADICETNGKECLIAVTSPADAIIGKYLVQVDTGPNLYSPDMFFYLLFNPWCEADSVFMPGDDERTEYVLCDTGYIYIGSTKNIRGRPWNFGQFEEDILDCCMYLLDKSQLKPNARKDPVIISRTMSALVNAQDDRGVILASWSGNYKGGTSPLDWTGSVPILQKYYRTKKSVLFGQCWVLSGVLTTVMRSLGIPARSVTNFTSAHDTEENLKVDIFLNENGENLKHLTRDSVWNFHVWNEVWMKRPDLPKGFDGWQAIDATPQERSQGIYQCGPTPISAIKKGEVYLPYDSKFVFAEVNADKIFWLVKKEEGKEKCIKFREETKVIGKNISTKAVGKNIREDITDQYKYPEGSLEERKAVKSACYYLQSCNLSTLADQSSKESPKADLKLGIEGDKALCPGQPIDLNIVIKNESLGAWTVDFATSCQLESYTGKGEASLATVKQTIQTEGKPAIKIPLKIPADAYLKRLIEVEDELLVKISIIAEVHETNEKFIEEVILNFQHPPLRVEMADMAKVNEDFTCAFIFKNTLSIPLEKCKLHVEGLGLFAMETFDQGMELNHDSSPVSDHIAVAQSLN</sequence>
<proteinExistence type="inferred from homology"/>
<dbReference type="InterPro" id="IPR050779">
    <property type="entry name" value="Transglutaminase"/>
</dbReference>
<feature type="domain" description="Transglutaminase-like" evidence="2">
    <location>
        <begin position="260"/>
        <end position="353"/>
    </location>
</feature>
<comment type="similarity">
    <text evidence="1">Belongs to the transglutaminase superfamily. Transglutaminase family.</text>
</comment>
<protein>
    <recommendedName>
        <fullName evidence="2">Transglutaminase-like domain-containing protein</fullName>
    </recommendedName>
</protein>
<organism evidence="3 4">
    <name type="scientific">Phrynosoma platyrhinos</name>
    <name type="common">Desert horned lizard</name>
    <dbReference type="NCBI Taxonomy" id="52577"/>
    <lineage>
        <taxon>Eukaryota</taxon>
        <taxon>Metazoa</taxon>
        <taxon>Chordata</taxon>
        <taxon>Craniata</taxon>
        <taxon>Vertebrata</taxon>
        <taxon>Euteleostomi</taxon>
        <taxon>Lepidosauria</taxon>
        <taxon>Squamata</taxon>
        <taxon>Bifurcata</taxon>
        <taxon>Unidentata</taxon>
        <taxon>Episquamata</taxon>
        <taxon>Toxicofera</taxon>
        <taxon>Iguania</taxon>
        <taxon>Phrynosomatidae</taxon>
        <taxon>Phrynosomatinae</taxon>
        <taxon>Phrynosoma</taxon>
    </lineage>
</organism>
<dbReference type="SUPFAM" id="SSF49309">
    <property type="entry name" value="Transglutaminase, two C-terminal domains"/>
    <property type="match status" value="2"/>
</dbReference>
<gene>
    <name evidence="3" type="ORF">JD844_002745</name>
</gene>
<dbReference type="SMART" id="SM00460">
    <property type="entry name" value="TGc"/>
    <property type="match status" value="1"/>
</dbReference>
<dbReference type="InterPro" id="IPR014756">
    <property type="entry name" value="Ig_E-set"/>
</dbReference>
<dbReference type="InterPro" id="IPR036238">
    <property type="entry name" value="Transglutaminase_C_sf"/>
</dbReference>
<dbReference type="Pfam" id="PF01841">
    <property type="entry name" value="Transglut_core"/>
    <property type="match status" value="1"/>
</dbReference>
<dbReference type="InterPro" id="IPR002931">
    <property type="entry name" value="Transglutaminase-like"/>
</dbReference>
<dbReference type="InterPro" id="IPR023608">
    <property type="entry name" value="Transglutaminase_animal"/>
</dbReference>
<dbReference type="InterPro" id="IPR038765">
    <property type="entry name" value="Papain-like_cys_pep_sf"/>
</dbReference>
<evidence type="ECO:0000259" key="2">
    <source>
        <dbReference type="SMART" id="SM00460"/>
    </source>
</evidence>
<dbReference type="SUPFAM" id="SSF81296">
    <property type="entry name" value="E set domains"/>
    <property type="match status" value="1"/>
</dbReference>
<dbReference type="PANTHER" id="PTHR11590:SF70">
    <property type="entry name" value="PROTEIN-GLUTAMINE GAMMA-GLUTAMYLTRANSFERASE 4"/>
    <property type="match status" value="1"/>
</dbReference>
<dbReference type="InterPro" id="IPR036985">
    <property type="entry name" value="Transglutaminase-like_sf"/>
</dbReference>
<dbReference type="PANTHER" id="PTHR11590">
    <property type="entry name" value="PROTEIN-GLUTAMINE GAMMA-GLUTAMYLTRANSFERASE"/>
    <property type="match status" value="1"/>
</dbReference>
<comment type="caution">
    <text evidence="3">The sequence shown here is derived from an EMBL/GenBank/DDBJ whole genome shotgun (WGS) entry which is preliminary data.</text>
</comment>
<dbReference type="Proteomes" id="UP000826234">
    <property type="component" value="Unassembled WGS sequence"/>
</dbReference>
<dbReference type="Pfam" id="PF00868">
    <property type="entry name" value="Transglut_N"/>
    <property type="match status" value="1"/>
</dbReference>
<accession>A0ABQ7TBX5</accession>
<dbReference type="PROSITE" id="PS00547">
    <property type="entry name" value="TRANSGLUTAMINASES"/>
    <property type="match status" value="1"/>
</dbReference>
<dbReference type="EMBL" id="JAIPUX010000521">
    <property type="protein sequence ID" value="KAH0627239.1"/>
    <property type="molecule type" value="Genomic_DNA"/>
</dbReference>
<dbReference type="PIRSF" id="PIRSF000459">
    <property type="entry name" value="TGM_EBP42"/>
    <property type="match status" value="1"/>
</dbReference>
<keyword evidence="4" id="KW-1185">Reference proteome</keyword>
<dbReference type="Gene3D" id="2.60.40.10">
    <property type="entry name" value="Immunoglobulins"/>
    <property type="match status" value="3"/>
</dbReference>
<dbReference type="InterPro" id="IPR013808">
    <property type="entry name" value="Transglutaminase_AS"/>
</dbReference>
<evidence type="ECO:0000256" key="1">
    <source>
        <dbReference type="ARBA" id="ARBA00005968"/>
    </source>
</evidence>
<evidence type="ECO:0000313" key="4">
    <source>
        <dbReference type="Proteomes" id="UP000826234"/>
    </source>
</evidence>
<dbReference type="InterPro" id="IPR013783">
    <property type="entry name" value="Ig-like_fold"/>
</dbReference>